<evidence type="ECO:0000256" key="1">
    <source>
        <dbReference type="SAM" id="Phobius"/>
    </source>
</evidence>
<evidence type="ECO:0000313" key="3">
    <source>
        <dbReference type="Proteomes" id="UP000534783"/>
    </source>
</evidence>
<dbReference type="AlphaFoldDB" id="A0A7X6DRE3"/>
<proteinExistence type="predicted"/>
<gene>
    <name evidence="2" type="ORF">MNODULE_14790</name>
</gene>
<keyword evidence="1" id="KW-1133">Transmembrane helix</keyword>
<keyword evidence="3" id="KW-1185">Reference proteome</keyword>
<dbReference type="Proteomes" id="UP000534783">
    <property type="component" value="Unassembled WGS sequence"/>
</dbReference>
<name>A0A7X6DRE3_9BACT</name>
<protein>
    <submittedName>
        <fullName evidence="2">Uncharacterized protein</fullName>
    </submittedName>
</protein>
<evidence type="ECO:0000313" key="2">
    <source>
        <dbReference type="EMBL" id="NKE72013.1"/>
    </source>
</evidence>
<keyword evidence="1" id="KW-0472">Membrane</keyword>
<dbReference type="EMBL" id="VTOW01000003">
    <property type="protein sequence ID" value="NKE72013.1"/>
    <property type="molecule type" value="Genomic_DNA"/>
</dbReference>
<sequence>MEPKKEHEEDRHRLMEKVGLEKDSHLHQDYEYASGIVERAGIVPFWLKVVYVSLVVWAIYYIIRYWSGE</sequence>
<comment type="caution">
    <text evidence="2">The sequence shown here is derived from an EMBL/GenBank/DDBJ whole genome shotgun (WGS) entry which is preliminary data.</text>
</comment>
<organism evidence="2 3">
    <name type="scientific">Candidatus Manganitrophus noduliformans</name>
    <dbReference type="NCBI Taxonomy" id="2606439"/>
    <lineage>
        <taxon>Bacteria</taxon>
        <taxon>Pseudomonadati</taxon>
        <taxon>Nitrospirota</taxon>
        <taxon>Nitrospiria</taxon>
        <taxon>Candidatus Troglogloeales</taxon>
        <taxon>Candidatus Manganitrophaceae</taxon>
        <taxon>Candidatus Manganitrophus</taxon>
    </lineage>
</organism>
<dbReference type="RefSeq" id="WP_168061298.1">
    <property type="nucleotide sequence ID" value="NZ_VTOW01000003.1"/>
</dbReference>
<feature type="transmembrane region" description="Helical" evidence="1">
    <location>
        <begin position="45"/>
        <end position="63"/>
    </location>
</feature>
<accession>A0A7X6DRE3</accession>
<keyword evidence="1" id="KW-0812">Transmembrane</keyword>
<reference evidence="2 3" key="1">
    <citation type="journal article" date="2020" name="Nature">
        <title>Bacterial chemolithoautotrophy via manganese oxidation.</title>
        <authorList>
            <person name="Yu H."/>
            <person name="Leadbetter J.R."/>
        </authorList>
    </citation>
    <scope>NUCLEOTIDE SEQUENCE [LARGE SCALE GENOMIC DNA]</scope>
    <source>
        <strain evidence="2 3">Mn-1</strain>
    </source>
</reference>